<comment type="subcellular location">
    <subcellularLocation>
        <location evidence="1">Nucleus</location>
    </subcellularLocation>
</comment>
<dbReference type="PROSITE" id="PS00028">
    <property type="entry name" value="ZINC_FINGER_C2H2_1"/>
    <property type="match status" value="3"/>
</dbReference>
<evidence type="ECO:0000256" key="10">
    <source>
        <dbReference type="SAM" id="MobiDB-lite"/>
    </source>
</evidence>
<feature type="domain" description="C2H2-type" evidence="11">
    <location>
        <begin position="180"/>
        <end position="209"/>
    </location>
</feature>
<keyword evidence="2" id="KW-0479">Metal-binding</keyword>
<dbReference type="GO" id="GO:0008270">
    <property type="term" value="F:zinc ion binding"/>
    <property type="evidence" value="ECO:0007669"/>
    <property type="project" value="UniProtKB-KW"/>
</dbReference>
<evidence type="ECO:0000256" key="8">
    <source>
        <dbReference type="ARBA" id="ARBA00023242"/>
    </source>
</evidence>
<dbReference type="GO" id="GO:0005634">
    <property type="term" value="C:nucleus"/>
    <property type="evidence" value="ECO:0007669"/>
    <property type="project" value="UniProtKB-SubCell"/>
</dbReference>
<dbReference type="GO" id="GO:1990527">
    <property type="term" value="C:Tec1p-Ste12p-Dig1p complex"/>
    <property type="evidence" value="ECO:0007669"/>
    <property type="project" value="TreeGrafter"/>
</dbReference>
<organism evidence="12 13">
    <name type="scientific">Thamnidium elegans</name>
    <dbReference type="NCBI Taxonomy" id="101142"/>
    <lineage>
        <taxon>Eukaryota</taxon>
        <taxon>Fungi</taxon>
        <taxon>Fungi incertae sedis</taxon>
        <taxon>Mucoromycota</taxon>
        <taxon>Mucoromycotina</taxon>
        <taxon>Mucoromycetes</taxon>
        <taxon>Mucorales</taxon>
        <taxon>Mucorineae</taxon>
        <taxon>Mucoraceae</taxon>
        <taxon>Thamnidium</taxon>
    </lineage>
</organism>
<evidence type="ECO:0000256" key="6">
    <source>
        <dbReference type="ARBA" id="ARBA00023015"/>
    </source>
</evidence>
<proteinExistence type="predicted"/>
<dbReference type="Gene3D" id="3.30.160.60">
    <property type="entry name" value="Classic Zinc Finger"/>
    <property type="match status" value="4"/>
</dbReference>
<keyword evidence="13" id="KW-1185">Reference proteome</keyword>
<dbReference type="Proteomes" id="UP000613177">
    <property type="component" value="Unassembled WGS sequence"/>
</dbReference>
<dbReference type="GO" id="GO:0000981">
    <property type="term" value="F:DNA-binding transcription factor activity, RNA polymerase II-specific"/>
    <property type="evidence" value="ECO:0007669"/>
    <property type="project" value="UniProtKB-ARBA"/>
</dbReference>
<gene>
    <name evidence="12" type="ORF">INT48_005521</name>
</gene>
<keyword evidence="4 9" id="KW-0863">Zinc-finger</keyword>
<evidence type="ECO:0000256" key="2">
    <source>
        <dbReference type="ARBA" id="ARBA00022723"/>
    </source>
</evidence>
<dbReference type="PANTHER" id="PTHR47427">
    <property type="entry name" value="PROTEIN STE12"/>
    <property type="match status" value="1"/>
</dbReference>
<dbReference type="AlphaFoldDB" id="A0A8H7W2G2"/>
<keyword evidence="6" id="KW-0805">Transcription regulation</keyword>
<feature type="compositionally biased region" description="Low complexity" evidence="10">
    <location>
        <begin position="305"/>
        <end position="319"/>
    </location>
</feature>
<keyword evidence="7" id="KW-0804">Transcription</keyword>
<evidence type="ECO:0000256" key="4">
    <source>
        <dbReference type="ARBA" id="ARBA00022771"/>
    </source>
</evidence>
<dbReference type="PROSITE" id="PS50157">
    <property type="entry name" value="ZINC_FINGER_C2H2_2"/>
    <property type="match status" value="3"/>
</dbReference>
<dbReference type="Pfam" id="PF00096">
    <property type="entry name" value="zf-C2H2"/>
    <property type="match status" value="3"/>
</dbReference>
<dbReference type="PANTHER" id="PTHR47427:SF1">
    <property type="entry name" value="PROTEIN STE12"/>
    <property type="match status" value="1"/>
</dbReference>
<name>A0A8H7W2G2_9FUNG</name>
<evidence type="ECO:0000256" key="9">
    <source>
        <dbReference type="PROSITE-ProRule" id="PRU00042"/>
    </source>
</evidence>
<evidence type="ECO:0000313" key="13">
    <source>
        <dbReference type="Proteomes" id="UP000613177"/>
    </source>
</evidence>
<dbReference type="InterPro" id="IPR036236">
    <property type="entry name" value="Znf_C2H2_sf"/>
</dbReference>
<evidence type="ECO:0000256" key="7">
    <source>
        <dbReference type="ARBA" id="ARBA00023163"/>
    </source>
</evidence>
<dbReference type="GO" id="GO:1990526">
    <property type="term" value="C:Ste12p-Dig1p-Dig2p complex"/>
    <property type="evidence" value="ECO:0007669"/>
    <property type="project" value="TreeGrafter"/>
</dbReference>
<evidence type="ECO:0000256" key="5">
    <source>
        <dbReference type="ARBA" id="ARBA00022833"/>
    </source>
</evidence>
<feature type="domain" description="C2H2-type" evidence="11">
    <location>
        <begin position="326"/>
        <end position="355"/>
    </location>
</feature>
<feature type="compositionally biased region" description="Low complexity" evidence="10">
    <location>
        <begin position="400"/>
        <end position="412"/>
    </location>
</feature>
<feature type="region of interest" description="Disordered" evidence="10">
    <location>
        <begin position="369"/>
        <end position="413"/>
    </location>
</feature>
<evidence type="ECO:0000256" key="1">
    <source>
        <dbReference type="ARBA" id="ARBA00004123"/>
    </source>
</evidence>
<dbReference type="GO" id="GO:0000978">
    <property type="term" value="F:RNA polymerase II cis-regulatory region sequence-specific DNA binding"/>
    <property type="evidence" value="ECO:0007669"/>
    <property type="project" value="UniProtKB-ARBA"/>
</dbReference>
<keyword evidence="8" id="KW-0539">Nucleus</keyword>
<dbReference type="FunFam" id="3.30.160.60:FF:000072">
    <property type="entry name" value="zinc finger protein 143 isoform X1"/>
    <property type="match status" value="1"/>
</dbReference>
<sequence>MSNYEPNTPEKLPGIDKLSIKLEESIIPSSAYLPPPPSSSSSSSNNITASTTTSVSAVNNTNPTHYYTNNQIYHQHLSPPLTPAVSPSSVLLDSMQFKRKYSVDVGPFGFGTNIPHPSSMHDQDAYRRSSCSAVSMDCTQQQDYNNFLNVQEYTSPVIHQKPSRRGSRAQLSGPNTQHKHACKYPYCTWSFKRYEHLKRHLLVHTGKRPHSCHFPGCGKNFSRSDNFHAHYPGQQTAPVEAGVSSLLNHQVDDTNSFYPSDYNNNLMQPNNYYHAYPTTTTTTSNNDNSSIAAAVAVVAAAAQSSSSSSTCSRRSSSATPQHQKSHICPVSQCQRKFKRLEHLKRHMRIHTLERPFGCSFPNCHKTFSRSDNLSQHTKTHQRVEDRRRRQQRNDEPMKHLPPLQQPNQQQQQDTMMAGMTWHNTSAVGC</sequence>
<evidence type="ECO:0000259" key="11">
    <source>
        <dbReference type="PROSITE" id="PS50157"/>
    </source>
</evidence>
<feature type="region of interest" description="Disordered" evidence="10">
    <location>
        <begin position="29"/>
        <end position="48"/>
    </location>
</feature>
<dbReference type="InterPro" id="IPR013087">
    <property type="entry name" value="Znf_C2H2_type"/>
</dbReference>
<feature type="domain" description="C2H2-type" evidence="11">
    <location>
        <begin position="356"/>
        <end position="385"/>
    </location>
</feature>
<feature type="compositionally biased region" description="Basic and acidic residues" evidence="10">
    <location>
        <begin position="381"/>
        <end position="398"/>
    </location>
</feature>
<protein>
    <recommendedName>
        <fullName evidence="11">C2H2-type domain-containing protein</fullName>
    </recommendedName>
</protein>
<feature type="compositionally biased region" description="Low complexity" evidence="10">
    <location>
        <begin position="39"/>
        <end position="48"/>
    </location>
</feature>
<keyword evidence="5" id="KW-0862">Zinc</keyword>
<keyword evidence="3" id="KW-0677">Repeat</keyword>
<dbReference type="SUPFAM" id="SSF57667">
    <property type="entry name" value="beta-beta-alpha zinc fingers"/>
    <property type="match status" value="3"/>
</dbReference>
<comment type="caution">
    <text evidence="12">The sequence shown here is derived from an EMBL/GenBank/DDBJ whole genome shotgun (WGS) entry which is preliminary data.</text>
</comment>
<feature type="region of interest" description="Disordered" evidence="10">
    <location>
        <begin position="305"/>
        <end position="329"/>
    </location>
</feature>
<dbReference type="InterPro" id="IPR052127">
    <property type="entry name" value="STE12_transcription_factor"/>
</dbReference>
<evidence type="ECO:0000256" key="3">
    <source>
        <dbReference type="ARBA" id="ARBA00022737"/>
    </source>
</evidence>
<evidence type="ECO:0000313" key="12">
    <source>
        <dbReference type="EMBL" id="KAG2237488.1"/>
    </source>
</evidence>
<dbReference type="EMBL" id="JAEPRE010000005">
    <property type="protein sequence ID" value="KAG2237488.1"/>
    <property type="molecule type" value="Genomic_DNA"/>
</dbReference>
<dbReference type="SMART" id="SM00355">
    <property type="entry name" value="ZnF_C2H2"/>
    <property type="match status" value="4"/>
</dbReference>
<accession>A0A8H7W2G2</accession>
<reference evidence="12" key="1">
    <citation type="submission" date="2021-01" db="EMBL/GenBank/DDBJ databases">
        <title>Metabolic potential, ecology and presence of endohyphal bacteria is reflected in genomic diversity of Mucoromycotina.</title>
        <authorList>
            <person name="Muszewska A."/>
            <person name="Okrasinska A."/>
            <person name="Steczkiewicz K."/>
            <person name="Drgas O."/>
            <person name="Orlowska M."/>
            <person name="Perlinska-Lenart U."/>
            <person name="Aleksandrzak-Piekarczyk T."/>
            <person name="Szatraj K."/>
            <person name="Zielenkiewicz U."/>
            <person name="Pilsyk S."/>
            <person name="Malc E."/>
            <person name="Mieczkowski P."/>
            <person name="Kruszewska J.S."/>
            <person name="Biernat P."/>
            <person name="Pawlowska J."/>
        </authorList>
    </citation>
    <scope>NUCLEOTIDE SEQUENCE</scope>
    <source>
        <strain evidence="12">WA0000018081</strain>
    </source>
</reference>